<dbReference type="Pfam" id="PF01094">
    <property type="entry name" value="ANF_receptor"/>
    <property type="match status" value="1"/>
</dbReference>
<evidence type="ECO:0000256" key="6">
    <source>
        <dbReference type="ARBA" id="ARBA00023180"/>
    </source>
</evidence>
<name>A0A8X6M6L3_9ARAC</name>
<evidence type="ECO:0000256" key="7">
    <source>
        <dbReference type="SAM" id="SignalP"/>
    </source>
</evidence>
<dbReference type="Proteomes" id="UP000886998">
    <property type="component" value="Unassembled WGS sequence"/>
</dbReference>
<keyword evidence="5 9" id="KW-0675">Receptor</keyword>
<keyword evidence="3" id="KW-1133">Transmembrane helix</keyword>
<evidence type="ECO:0000256" key="2">
    <source>
        <dbReference type="ARBA" id="ARBA00022692"/>
    </source>
</evidence>
<dbReference type="AlphaFoldDB" id="A0A8X6M6L3"/>
<dbReference type="GO" id="GO:0016020">
    <property type="term" value="C:membrane"/>
    <property type="evidence" value="ECO:0007669"/>
    <property type="project" value="UniProtKB-SubCell"/>
</dbReference>
<dbReference type="PANTHER" id="PTHR24060">
    <property type="entry name" value="METABOTROPIC GLUTAMATE RECEPTOR"/>
    <property type="match status" value="1"/>
</dbReference>
<evidence type="ECO:0000259" key="8">
    <source>
        <dbReference type="Pfam" id="PF01094"/>
    </source>
</evidence>
<dbReference type="InterPro" id="IPR028082">
    <property type="entry name" value="Peripla_BP_I"/>
</dbReference>
<reference evidence="9" key="1">
    <citation type="submission" date="2020-08" db="EMBL/GenBank/DDBJ databases">
        <title>Multicomponent nature underlies the extraordinary mechanical properties of spider dragline silk.</title>
        <authorList>
            <person name="Kono N."/>
            <person name="Nakamura H."/>
            <person name="Mori M."/>
            <person name="Yoshida Y."/>
            <person name="Ohtoshi R."/>
            <person name="Malay A.D."/>
            <person name="Moran D.A.P."/>
            <person name="Tomita M."/>
            <person name="Numata K."/>
            <person name="Arakawa K."/>
        </authorList>
    </citation>
    <scope>NUCLEOTIDE SEQUENCE</scope>
</reference>
<comment type="subcellular location">
    <subcellularLocation>
        <location evidence="1">Membrane</location>
        <topology evidence="1">Multi-pass membrane protein</topology>
    </subcellularLocation>
</comment>
<feature type="domain" description="Receptor ligand binding region" evidence="8">
    <location>
        <begin position="128"/>
        <end position="175"/>
    </location>
</feature>
<dbReference type="SUPFAM" id="SSF53822">
    <property type="entry name" value="Periplasmic binding protein-like I"/>
    <property type="match status" value="1"/>
</dbReference>
<keyword evidence="2" id="KW-0812">Transmembrane</keyword>
<proteinExistence type="predicted"/>
<dbReference type="OrthoDB" id="425344at2759"/>
<dbReference type="Gene3D" id="3.40.50.2300">
    <property type="match status" value="1"/>
</dbReference>
<evidence type="ECO:0000256" key="1">
    <source>
        <dbReference type="ARBA" id="ARBA00004141"/>
    </source>
</evidence>
<evidence type="ECO:0000256" key="5">
    <source>
        <dbReference type="ARBA" id="ARBA00023170"/>
    </source>
</evidence>
<keyword evidence="10" id="KW-1185">Reference proteome</keyword>
<organism evidence="9 10">
    <name type="scientific">Trichonephila inaurata madagascariensis</name>
    <dbReference type="NCBI Taxonomy" id="2747483"/>
    <lineage>
        <taxon>Eukaryota</taxon>
        <taxon>Metazoa</taxon>
        <taxon>Ecdysozoa</taxon>
        <taxon>Arthropoda</taxon>
        <taxon>Chelicerata</taxon>
        <taxon>Arachnida</taxon>
        <taxon>Araneae</taxon>
        <taxon>Araneomorphae</taxon>
        <taxon>Entelegynae</taxon>
        <taxon>Araneoidea</taxon>
        <taxon>Nephilidae</taxon>
        <taxon>Trichonephila</taxon>
        <taxon>Trichonephila inaurata</taxon>
    </lineage>
</organism>
<evidence type="ECO:0000313" key="10">
    <source>
        <dbReference type="Proteomes" id="UP000886998"/>
    </source>
</evidence>
<dbReference type="InterPro" id="IPR000337">
    <property type="entry name" value="GPCR_3"/>
</dbReference>
<feature type="chain" id="PRO_5036499777" evidence="7">
    <location>
        <begin position="25"/>
        <end position="177"/>
    </location>
</feature>
<protein>
    <submittedName>
        <fullName evidence="9">Metabotropic glutamate receptor</fullName>
    </submittedName>
</protein>
<gene>
    <name evidence="9" type="primary">mGluR</name>
    <name evidence="9" type="ORF">TNIN_276181</name>
</gene>
<accession>A0A8X6M6L3</accession>
<dbReference type="EMBL" id="BMAV01024298">
    <property type="protein sequence ID" value="GFS31983.1"/>
    <property type="molecule type" value="Genomic_DNA"/>
</dbReference>
<keyword evidence="7" id="KW-0732">Signal</keyword>
<dbReference type="InterPro" id="IPR001828">
    <property type="entry name" value="ANF_lig-bd_rcpt"/>
</dbReference>
<keyword evidence="4" id="KW-0472">Membrane</keyword>
<comment type="caution">
    <text evidence="9">The sequence shown here is derived from an EMBL/GenBank/DDBJ whole genome shotgun (WGS) entry which is preliminary data.</text>
</comment>
<dbReference type="InterPro" id="IPR050726">
    <property type="entry name" value="mGluR"/>
</dbReference>
<evidence type="ECO:0000256" key="3">
    <source>
        <dbReference type="ARBA" id="ARBA00022989"/>
    </source>
</evidence>
<sequence length="177" mass="19837">MAANVKLYLLLLSIIISCSITCCAEQADKKTSTEEAQERPLKSEASKNMTDATKAPLGSRYKIKSKEVFQAMINSYKKRKNVTFRHVQPQRKAVEMDGDFILGGLISIHEKDEHMFCGPLMTNGSVQALEAILYTLDKVNAEEDFLPGFKLGAYIMDDCNRDSYSLEQAVNFIQGKL</sequence>
<evidence type="ECO:0000256" key="4">
    <source>
        <dbReference type="ARBA" id="ARBA00023136"/>
    </source>
</evidence>
<dbReference type="PROSITE" id="PS51257">
    <property type="entry name" value="PROKAR_LIPOPROTEIN"/>
    <property type="match status" value="1"/>
</dbReference>
<dbReference type="GO" id="GO:0004930">
    <property type="term" value="F:G protein-coupled receptor activity"/>
    <property type="evidence" value="ECO:0007669"/>
    <property type="project" value="InterPro"/>
</dbReference>
<feature type="signal peptide" evidence="7">
    <location>
        <begin position="1"/>
        <end position="24"/>
    </location>
</feature>
<evidence type="ECO:0000313" key="9">
    <source>
        <dbReference type="EMBL" id="GFS31983.1"/>
    </source>
</evidence>
<dbReference type="PRINTS" id="PR00248">
    <property type="entry name" value="GPCRMGR"/>
</dbReference>
<keyword evidence="6" id="KW-0325">Glycoprotein</keyword>